<gene>
    <name evidence="3" type="ORF">G9H71_01365</name>
</gene>
<dbReference type="NCBIfam" id="TIGR00254">
    <property type="entry name" value="GGDEF"/>
    <property type="match status" value="1"/>
</dbReference>
<dbReference type="Pfam" id="PF08448">
    <property type="entry name" value="PAS_4"/>
    <property type="match status" value="1"/>
</dbReference>
<feature type="domain" description="GGDEF" evidence="2">
    <location>
        <begin position="159"/>
        <end position="284"/>
    </location>
</feature>
<dbReference type="InterPro" id="IPR029787">
    <property type="entry name" value="Nucleotide_cyclase"/>
</dbReference>
<dbReference type="SMART" id="SM00091">
    <property type="entry name" value="PAS"/>
    <property type="match status" value="1"/>
</dbReference>
<dbReference type="EMBL" id="JAANNP010000001">
    <property type="protein sequence ID" value="NHC12431.1"/>
    <property type="molecule type" value="Genomic_DNA"/>
</dbReference>
<dbReference type="Pfam" id="PF00990">
    <property type="entry name" value="GGDEF"/>
    <property type="match status" value="1"/>
</dbReference>
<dbReference type="RefSeq" id="WP_166276688.1">
    <property type="nucleotide sequence ID" value="NZ_JAANNP010000001.1"/>
</dbReference>
<dbReference type="InterPro" id="IPR043128">
    <property type="entry name" value="Rev_trsase/Diguanyl_cyclase"/>
</dbReference>
<protein>
    <submittedName>
        <fullName evidence="3">Diguanylate cyclase</fullName>
    </submittedName>
</protein>
<dbReference type="PROSITE" id="PS50887">
    <property type="entry name" value="GGDEF"/>
    <property type="match status" value="1"/>
</dbReference>
<evidence type="ECO:0000259" key="1">
    <source>
        <dbReference type="PROSITE" id="PS50113"/>
    </source>
</evidence>
<dbReference type="CDD" id="cd00130">
    <property type="entry name" value="PAS"/>
    <property type="match status" value="1"/>
</dbReference>
<dbReference type="PROSITE" id="PS50113">
    <property type="entry name" value="PAC"/>
    <property type="match status" value="1"/>
</dbReference>
<sequence>MGQDTRFARGAFANAPSAMAICTLDGVVIDANRALGELVERPVSALLGAPLFDITHPDDVPAAHAACAQLNAQGGTMRLQCRLLTSQGAGVPVLVNSRLVAEDGERHIVMVVEDVTELQEAEAHLAHLALHDPLTGLANRRLLDDRLTQALGALDRTGTQLAVLFIDLDGFKAVNDAHGHAVGDVMLREVADRLRTVLRAADTASRVGGDEFAVLAVDVTHGQAETLRERLLAALREPIGVAGAELRPSASVGLTMGSAGDSPADVLGRADRAMYDGRGRRRGA</sequence>
<dbReference type="PANTHER" id="PTHR44757:SF2">
    <property type="entry name" value="BIOFILM ARCHITECTURE MAINTENANCE PROTEIN MBAA"/>
    <property type="match status" value="1"/>
</dbReference>
<dbReference type="SUPFAM" id="SSF55785">
    <property type="entry name" value="PYP-like sensor domain (PAS domain)"/>
    <property type="match status" value="1"/>
</dbReference>
<dbReference type="SMART" id="SM00267">
    <property type="entry name" value="GGDEF"/>
    <property type="match status" value="1"/>
</dbReference>
<organism evidence="3 4">
    <name type="scientific">Motilibacter deserti</name>
    <dbReference type="NCBI Taxonomy" id="2714956"/>
    <lineage>
        <taxon>Bacteria</taxon>
        <taxon>Bacillati</taxon>
        <taxon>Actinomycetota</taxon>
        <taxon>Actinomycetes</taxon>
        <taxon>Motilibacterales</taxon>
        <taxon>Motilibacteraceae</taxon>
        <taxon>Motilibacter</taxon>
    </lineage>
</organism>
<proteinExistence type="predicted"/>
<evidence type="ECO:0000313" key="4">
    <source>
        <dbReference type="Proteomes" id="UP000800981"/>
    </source>
</evidence>
<accession>A0ABX0GNM2</accession>
<dbReference type="SUPFAM" id="SSF55073">
    <property type="entry name" value="Nucleotide cyclase"/>
    <property type="match status" value="1"/>
</dbReference>
<dbReference type="CDD" id="cd01949">
    <property type="entry name" value="GGDEF"/>
    <property type="match status" value="1"/>
</dbReference>
<dbReference type="Proteomes" id="UP000800981">
    <property type="component" value="Unassembled WGS sequence"/>
</dbReference>
<dbReference type="InterPro" id="IPR013656">
    <property type="entry name" value="PAS_4"/>
</dbReference>
<keyword evidence="4" id="KW-1185">Reference proteome</keyword>
<dbReference type="InterPro" id="IPR052155">
    <property type="entry name" value="Biofilm_reg_signaling"/>
</dbReference>
<reference evidence="3 4" key="1">
    <citation type="submission" date="2020-03" db="EMBL/GenBank/DDBJ databases">
        <title>Two novel Motilibacter sp.</title>
        <authorList>
            <person name="Liu S."/>
        </authorList>
    </citation>
    <scope>NUCLEOTIDE SEQUENCE [LARGE SCALE GENOMIC DNA]</scope>
    <source>
        <strain evidence="3 4">E257</strain>
    </source>
</reference>
<dbReference type="InterPro" id="IPR000014">
    <property type="entry name" value="PAS"/>
</dbReference>
<evidence type="ECO:0000259" key="2">
    <source>
        <dbReference type="PROSITE" id="PS50887"/>
    </source>
</evidence>
<dbReference type="Gene3D" id="3.30.70.270">
    <property type="match status" value="1"/>
</dbReference>
<dbReference type="InterPro" id="IPR000700">
    <property type="entry name" value="PAS-assoc_C"/>
</dbReference>
<comment type="caution">
    <text evidence="3">The sequence shown here is derived from an EMBL/GenBank/DDBJ whole genome shotgun (WGS) entry which is preliminary data.</text>
</comment>
<dbReference type="PANTHER" id="PTHR44757">
    <property type="entry name" value="DIGUANYLATE CYCLASE DGCP"/>
    <property type="match status" value="1"/>
</dbReference>
<dbReference type="InterPro" id="IPR000160">
    <property type="entry name" value="GGDEF_dom"/>
</dbReference>
<dbReference type="Gene3D" id="3.30.450.20">
    <property type="entry name" value="PAS domain"/>
    <property type="match status" value="1"/>
</dbReference>
<dbReference type="InterPro" id="IPR035965">
    <property type="entry name" value="PAS-like_dom_sf"/>
</dbReference>
<name>A0ABX0GNM2_9ACTN</name>
<feature type="domain" description="PAC" evidence="1">
    <location>
        <begin position="77"/>
        <end position="127"/>
    </location>
</feature>
<dbReference type="NCBIfam" id="TIGR00229">
    <property type="entry name" value="sensory_box"/>
    <property type="match status" value="1"/>
</dbReference>
<evidence type="ECO:0000313" key="3">
    <source>
        <dbReference type="EMBL" id="NHC12431.1"/>
    </source>
</evidence>